<comment type="subunit">
    <text evidence="2">Heterodimer of SbcC and SbcD.</text>
</comment>
<dbReference type="Proteomes" id="UP001056336">
    <property type="component" value="Chromosome"/>
</dbReference>
<dbReference type="RefSeq" id="WP_249770749.1">
    <property type="nucleotide sequence ID" value="NZ_CP097332.1"/>
</dbReference>
<dbReference type="InterPro" id="IPR038729">
    <property type="entry name" value="Rad50/SbcC_AAA"/>
</dbReference>
<proteinExistence type="inferred from homology"/>
<feature type="domain" description="Rad50/SbcC-type AAA" evidence="5">
    <location>
        <begin position="5"/>
        <end position="201"/>
    </location>
</feature>
<reference evidence="6" key="1">
    <citation type="journal article" date="2018" name="Int. J. Syst. Evol. Microbiol.">
        <title>Jatrophihabitans telluris sp. nov., isolated from sediment soil of lava forest wetlands and the emended description of the genus Jatrophihabitans.</title>
        <authorList>
            <person name="Lee K.C."/>
            <person name="Suh M.K."/>
            <person name="Eom M.K."/>
            <person name="Kim K.K."/>
            <person name="Kim J.S."/>
            <person name="Kim D.S."/>
            <person name="Ko S.H."/>
            <person name="Shin Y.K."/>
            <person name="Lee J.S."/>
        </authorList>
    </citation>
    <scope>NUCLEOTIDE SEQUENCE</scope>
    <source>
        <strain evidence="6">N237</strain>
    </source>
</reference>
<organism evidence="6 7">
    <name type="scientific">Jatrophihabitans telluris</name>
    <dbReference type="NCBI Taxonomy" id="2038343"/>
    <lineage>
        <taxon>Bacteria</taxon>
        <taxon>Bacillati</taxon>
        <taxon>Actinomycetota</taxon>
        <taxon>Actinomycetes</taxon>
        <taxon>Jatrophihabitantales</taxon>
        <taxon>Jatrophihabitantaceae</taxon>
        <taxon>Jatrophihabitans</taxon>
    </lineage>
</organism>
<dbReference type="EMBL" id="CP097332">
    <property type="protein sequence ID" value="UQX87834.1"/>
    <property type="molecule type" value="Genomic_DNA"/>
</dbReference>
<gene>
    <name evidence="6" type="ORF">M6D93_16220</name>
</gene>
<dbReference type="Pfam" id="PF13558">
    <property type="entry name" value="SbcC_Walker_B"/>
    <property type="match status" value="1"/>
</dbReference>
<protein>
    <recommendedName>
        <fullName evidence="3">Nuclease SbcCD subunit C</fullName>
    </recommendedName>
</protein>
<evidence type="ECO:0000256" key="4">
    <source>
        <dbReference type="SAM" id="Coils"/>
    </source>
</evidence>
<dbReference type="PANTHER" id="PTHR32114">
    <property type="entry name" value="ABC TRANSPORTER ABCH.3"/>
    <property type="match status" value="1"/>
</dbReference>
<evidence type="ECO:0000256" key="1">
    <source>
        <dbReference type="ARBA" id="ARBA00006930"/>
    </source>
</evidence>
<accession>A0ABY4QY71</accession>
<dbReference type="SUPFAM" id="SSF52540">
    <property type="entry name" value="P-loop containing nucleoside triphosphate hydrolases"/>
    <property type="match status" value="1"/>
</dbReference>
<dbReference type="Pfam" id="PF13476">
    <property type="entry name" value="AAA_23"/>
    <property type="match status" value="1"/>
</dbReference>
<reference evidence="6" key="2">
    <citation type="submission" date="2022-05" db="EMBL/GenBank/DDBJ databases">
        <authorList>
            <person name="Kim J.-S."/>
            <person name="Lee K."/>
            <person name="Suh M."/>
            <person name="Eom M."/>
            <person name="Kim J.-S."/>
            <person name="Kim D.-S."/>
            <person name="Ko S.-H."/>
            <person name="Shin Y."/>
            <person name="Lee J.-S."/>
        </authorList>
    </citation>
    <scope>NUCLEOTIDE SEQUENCE</scope>
    <source>
        <strain evidence="6">N237</strain>
    </source>
</reference>
<dbReference type="InterPro" id="IPR027417">
    <property type="entry name" value="P-loop_NTPase"/>
</dbReference>
<dbReference type="Gene3D" id="1.10.287.1490">
    <property type="match status" value="1"/>
</dbReference>
<evidence type="ECO:0000259" key="5">
    <source>
        <dbReference type="Pfam" id="PF13476"/>
    </source>
</evidence>
<name>A0ABY4QY71_9ACTN</name>
<feature type="coiled-coil region" evidence="4">
    <location>
        <begin position="542"/>
        <end position="576"/>
    </location>
</feature>
<comment type="similarity">
    <text evidence="1">Belongs to the SMC family. SbcC subfamily.</text>
</comment>
<keyword evidence="7" id="KW-1185">Reference proteome</keyword>
<evidence type="ECO:0000313" key="6">
    <source>
        <dbReference type="EMBL" id="UQX87834.1"/>
    </source>
</evidence>
<dbReference type="Gene3D" id="3.40.50.300">
    <property type="entry name" value="P-loop containing nucleotide triphosphate hydrolases"/>
    <property type="match status" value="2"/>
</dbReference>
<evidence type="ECO:0000313" key="7">
    <source>
        <dbReference type="Proteomes" id="UP001056336"/>
    </source>
</evidence>
<dbReference type="PANTHER" id="PTHR32114:SF2">
    <property type="entry name" value="ABC TRANSPORTER ABCH.3"/>
    <property type="match status" value="1"/>
</dbReference>
<keyword evidence="4" id="KW-0175">Coiled coil</keyword>
<sequence>MRLHRLRLRAIGPFADDVELDFTELGQRGLFLLEGPTGSGKSTIIDAISFALYGRVAQASASAERLHSHHAAPGVEPMVELTFETGNGVYRIRRTPSYERPKRDGSGTRKINATVKIFKSTSPDHIDRAEPLSTRMAEADDEVLLAVGLNHEQFVQTMVLPQGEFAKFLQSRTEDKKALLQRLFGTELIAATQQELLAARQQAELQRAGGRVAVERAASSFAGSVGMDEAACTALDEAVQAGDAEVIIALVASTKASVEQAEAVRHSEQQAAVTWRCAALEELTAARDLAGRRARRAQLRARMDELESGAEATQAAEHELEAAENAVLVAPSAEALADAVAALAAARTADDDARAGLAAPLRRADSTELTTAAAEVRERIGALADDILREQHHDALAGQLAAANARAAELDSVLTRAASTLAELPGRLAEHRDQRDRSVAAQAEGTRLAAELSRARTRYSAAMQARAAADRAAFDEQITQTTLTALLDQESRLTALRSTRMASIAGELGLALQHGHECAVCGSVEHPRPARPRADHVSEQVLSSAEDELGRLRTAAEKAQGELHRQQTELAALRTAADQLSPEQAQAKVSELEQTLSQVRTVAERLGEAEGAIAETQETVDELTERLRQAEVERATLAERTESWTARMSEDAERLAVARAGFDTVTERRDELMATAARLGHAAEAAAALAEVVRQAAVAGQRFAAVLGESGFADEASWAAATRSRQARAALREHIAQHRQSVAAVLTQLSEPELNDPRLDADAADLAPLEATLAAAESAVQAAEQALGSARSLSTTTTRQATILTRAIADNAGVLAATSAAIRLGQLVAGNGDNQLKMELTTYVLIRRFAEVLDAANAQLRHIAGGRYTLEHTDARSGNTRSGLGLRVLDIHTGQARDPATLSGGETFYVSLALALGLADVVRSEAGGVDLGTLFVDEGFGSLDADALDEVLGVLDTLRSGGRAVGVVSHVSEMKARIADRIEVRVSTGGRSRLRVVA</sequence>
<feature type="coiled-coil region" evidence="4">
    <location>
        <begin position="606"/>
        <end position="640"/>
    </location>
</feature>
<evidence type="ECO:0000256" key="2">
    <source>
        <dbReference type="ARBA" id="ARBA00011322"/>
    </source>
</evidence>
<feature type="coiled-coil region" evidence="4">
    <location>
        <begin position="296"/>
        <end position="326"/>
    </location>
</feature>
<evidence type="ECO:0000256" key="3">
    <source>
        <dbReference type="ARBA" id="ARBA00013368"/>
    </source>
</evidence>